<dbReference type="InterPro" id="IPR019945">
    <property type="entry name" value="F420_G6P_DH-rel"/>
</dbReference>
<keyword evidence="1 3" id="KW-0560">Oxidoreductase</keyword>
<dbReference type="InterPro" id="IPR050564">
    <property type="entry name" value="F420-G6PD/mer"/>
</dbReference>
<feature type="domain" description="Luciferase-like" evidence="2">
    <location>
        <begin position="3"/>
        <end position="288"/>
    </location>
</feature>
<comment type="caution">
    <text evidence="3">The sequence shown here is derived from an EMBL/GenBank/DDBJ whole genome shotgun (WGS) entry which is preliminary data.</text>
</comment>
<evidence type="ECO:0000259" key="2">
    <source>
        <dbReference type="Pfam" id="PF00296"/>
    </source>
</evidence>
<accession>A0ABV9U7U4</accession>
<dbReference type="CDD" id="cd01097">
    <property type="entry name" value="Tetrahydromethanopterin_reductase"/>
    <property type="match status" value="1"/>
</dbReference>
<protein>
    <submittedName>
        <fullName evidence="3">TIGR03557 family F420-dependent LLM class oxidoreductase</fullName>
        <ecNumber evidence="3">1.-.-.-</ecNumber>
    </submittedName>
</protein>
<evidence type="ECO:0000313" key="4">
    <source>
        <dbReference type="Proteomes" id="UP001595872"/>
    </source>
</evidence>
<dbReference type="Proteomes" id="UP001595872">
    <property type="component" value="Unassembled WGS sequence"/>
</dbReference>
<dbReference type="GO" id="GO:0016491">
    <property type="term" value="F:oxidoreductase activity"/>
    <property type="evidence" value="ECO:0007669"/>
    <property type="project" value="UniProtKB-KW"/>
</dbReference>
<sequence>MTRFGYFLSSEEHPPNALVEQATLAERAGFECLWISDHYHPWMNVQGESGFVWAVIGAVAQSCGLPITTAVTCPTVRIHPAILAQAAATAQILTGGRFRFGVGTGEALNEHVLGDRWPSADERLEMLEEAVEVIRDLFTGRMVSRRGKHYTVDTARLYSLPDTPPPIYVSGFGPKAIDLAARIGDGFMSIQPNEEHVKRFRDGGGAGKPTQAGLKVCWGPDEKAAKELLARKWGNEGLPGQAAQLLPLPAHFEELAQLIGPDDMPYPCGPDPDVHVQAIKQYVDAGYDEIHVAQVGPDQKGFFDFYEREVLPRLRDL</sequence>
<dbReference type="Pfam" id="PF00296">
    <property type="entry name" value="Bac_luciferase"/>
    <property type="match status" value="1"/>
</dbReference>
<dbReference type="SUPFAM" id="SSF51679">
    <property type="entry name" value="Bacterial luciferase-like"/>
    <property type="match status" value="1"/>
</dbReference>
<evidence type="ECO:0000313" key="3">
    <source>
        <dbReference type="EMBL" id="MFC4911655.1"/>
    </source>
</evidence>
<gene>
    <name evidence="3" type="ORF">ACFPCY_30425</name>
</gene>
<dbReference type="NCBIfam" id="TIGR03557">
    <property type="entry name" value="F420_G6P_family"/>
    <property type="match status" value="1"/>
</dbReference>
<name>A0ABV9U7U4_9ACTN</name>
<dbReference type="PANTHER" id="PTHR43244">
    <property type="match status" value="1"/>
</dbReference>
<keyword evidence="4" id="KW-1185">Reference proteome</keyword>
<organism evidence="3 4">
    <name type="scientific">Actinomadura gamaensis</name>
    <dbReference type="NCBI Taxonomy" id="1763541"/>
    <lineage>
        <taxon>Bacteria</taxon>
        <taxon>Bacillati</taxon>
        <taxon>Actinomycetota</taxon>
        <taxon>Actinomycetes</taxon>
        <taxon>Streptosporangiales</taxon>
        <taxon>Thermomonosporaceae</taxon>
        <taxon>Actinomadura</taxon>
    </lineage>
</organism>
<dbReference type="InterPro" id="IPR036661">
    <property type="entry name" value="Luciferase-like_sf"/>
</dbReference>
<dbReference type="EMBL" id="JBHSIT010000010">
    <property type="protein sequence ID" value="MFC4911655.1"/>
    <property type="molecule type" value="Genomic_DNA"/>
</dbReference>
<dbReference type="InterPro" id="IPR011251">
    <property type="entry name" value="Luciferase-like_dom"/>
</dbReference>
<reference evidence="4" key="1">
    <citation type="journal article" date="2019" name="Int. J. Syst. Evol. Microbiol.">
        <title>The Global Catalogue of Microorganisms (GCM) 10K type strain sequencing project: providing services to taxonomists for standard genome sequencing and annotation.</title>
        <authorList>
            <consortium name="The Broad Institute Genomics Platform"/>
            <consortium name="The Broad Institute Genome Sequencing Center for Infectious Disease"/>
            <person name="Wu L."/>
            <person name="Ma J."/>
        </authorList>
    </citation>
    <scope>NUCLEOTIDE SEQUENCE [LARGE SCALE GENOMIC DNA]</scope>
    <source>
        <strain evidence="4">KLKA75</strain>
    </source>
</reference>
<dbReference type="RefSeq" id="WP_378260797.1">
    <property type="nucleotide sequence ID" value="NZ_JBHSIT010000010.1"/>
</dbReference>
<proteinExistence type="predicted"/>
<evidence type="ECO:0000256" key="1">
    <source>
        <dbReference type="ARBA" id="ARBA00023002"/>
    </source>
</evidence>
<dbReference type="PANTHER" id="PTHR43244:SF1">
    <property type="entry name" value="5,10-METHYLENETETRAHYDROMETHANOPTERIN REDUCTASE"/>
    <property type="match status" value="1"/>
</dbReference>
<dbReference type="Gene3D" id="3.20.20.30">
    <property type="entry name" value="Luciferase-like domain"/>
    <property type="match status" value="1"/>
</dbReference>
<dbReference type="EC" id="1.-.-.-" evidence="3"/>